<dbReference type="InterPro" id="IPR035500">
    <property type="entry name" value="NHR-like_dom_sf"/>
</dbReference>
<evidence type="ECO:0000313" key="4">
    <source>
        <dbReference type="EMBL" id="KHJ92058.1"/>
    </source>
</evidence>
<dbReference type="SUPFAM" id="SSF48508">
    <property type="entry name" value="Nuclear receptor ligand-binding domain"/>
    <property type="match status" value="1"/>
</dbReference>
<dbReference type="AlphaFoldDB" id="A0A0B1T3C1"/>
<keyword evidence="5" id="KW-1185">Reference proteome</keyword>
<protein>
    <recommendedName>
        <fullName evidence="6">NR LBD domain-containing protein</fullName>
    </recommendedName>
</protein>
<reference evidence="4 5" key="1">
    <citation type="submission" date="2014-03" db="EMBL/GenBank/DDBJ databases">
        <title>Draft genome of the hookworm Oesophagostomum dentatum.</title>
        <authorList>
            <person name="Mitreva M."/>
        </authorList>
    </citation>
    <scope>NUCLEOTIDE SEQUENCE [LARGE SCALE GENOMIC DNA]</scope>
    <source>
        <strain evidence="4 5">OD-Hann</strain>
    </source>
</reference>
<keyword evidence="3" id="KW-0675">Receptor</keyword>
<keyword evidence="2" id="KW-0804">Transcription</keyword>
<evidence type="ECO:0000256" key="3">
    <source>
        <dbReference type="ARBA" id="ARBA00023170"/>
    </source>
</evidence>
<evidence type="ECO:0000313" key="5">
    <source>
        <dbReference type="Proteomes" id="UP000053660"/>
    </source>
</evidence>
<keyword evidence="1" id="KW-0805">Transcription regulation</keyword>
<dbReference type="Proteomes" id="UP000053660">
    <property type="component" value="Unassembled WGS sequence"/>
</dbReference>
<gene>
    <name evidence="4" type="ORF">OESDEN_08060</name>
</gene>
<accession>A0A0B1T3C1</accession>
<evidence type="ECO:0000256" key="1">
    <source>
        <dbReference type="ARBA" id="ARBA00023015"/>
    </source>
</evidence>
<proteinExistence type="predicted"/>
<name>A0A0B1T3C1_OESDE</name>
<dbReference type="Gene3D" id="1.10.565.10">
    <property type="entry name" value="Retinoid X Receptor"/>
    <property type="match status" value="1"/>
</dbReference>
<dbReference type="OrthoDB" id="6355676at2759"/>
<organism evidence="4 5">
    <name type="scientific">Oesophagostomum dentatum</name>
    <name type="common">Nodular worm</name>
    <dbReference type="NCBI Taxonomy" id="61180"/>
    <lineage>
        <taxon>Eukaryota</taxon>
        <taxon>Metazoa</taxon>
        <taxon>Ecdysozoa</taxon>
        <taxon>Nematoda</taxon>
        <taxon>Chromadorea</taxon>
        <taxon>Rhabditida</taxon>
        <taxon>Rhabditina</taxon>
        <taxon>Rhabditomorpha</taxon>
        <taxon>Strongyloidea</taxon>
        <taxon>Strongylidae</taxon>
        <taxon>Oesophagostomum</taxon>
    </lineage>
</organism>
<dbReference type="EMBL" id="KN551598">
    <property type="protein sequence ID" value="KHJ92058.1"/>
    <property type="molecule type" value="Genomic_DNA"/>
</dbReference>
<sequence length="190" mass="21910">MDTSRLDEFNPVRVDFAEGSIRRFVRMLRRLPCFSLFCIQDQCILIRRSCIPYMVIHYGISYVPNDPRLIGQTLDPRFTEVLPHCIRYYASFKEDLRSNENIMLILGLLVVFDAESVGIQDKEGVSRQFSFYSSLLQRLLYSLHGNDGVVSTADYRHLLERLGAVGDVACQALTITRELDTTDVERLLHE</sequence>
<evidence type="ECO:0008006" key="6">
    <source>
        <dbReference type="Google" id="ProtNLM"/>
    </source>
</evidence>
<evidence type="ECO:0000256" key="2">
    <source>
        <dbReference type="ARBA" id="ARBA00023163"/>
    </source>
</evidence>